<name>A0A2A9P3U5_OPHUN</name>
<evidence type="ECO:0000313" key="2">
    <source>
        <dbReference type="EMBL" id="PFH55661.1"/>
    </source>
</evidence>
<keyword evidence="3" id="KW-1185">Reference proteome</keyword>
<reference evidence="2 3" key="2">
    <citation type="journal article" date="2017" name="Sci. Rep.">
        <title>Ant-infecting Ophiocordyceps genomes reveal a high diversity of potential behavioral manipulation genes and a possible major role for enterotoxins.</title>
        <authorList>
            <person name="de Bekker C."/>
            <person name="Ohm R.A."/>
            <person name="Evans H.C."/>
            <person name="Brachmann A."/>
            <person name="Hughes D.P."/>
        </authorList>
    </citation>
    <scope>NUCLEOTIDE SEQUENCE [LARGE SCALE GENOMIC DNA]</scope>
    <source>
        <strain evidence="2 3">SC16a</strain>
    </source>
</reference>
<evidence type="ECO:0000256" key="1">
    <source>
        <dbReference type="SAM" id="MobiDB-lite"/>
    </source>
</evidence>
<accession>A0A2A9P3U5</accession>
<feature type="region of interest" description="Disordered" evidence="1">
    <location>
        <begin position="1"/>
        <end position="68"/>
    </location>
</feature>
<gene>
    <name evidence="2" type="ORF">XA68_17863</name>
</gene>
<feature type="compositionally biased region" description="Basic residues" evidence="1">
    <location>
        <begin position="55"/>
        <end position="68"/>
    </location>
</feature>
<dbReference type="EMBL" id="LAZP02000817">
    <property type="protein sequence ID" value="PFH55661.1"/>
    <property type="molecule type" value="Genomic_DNA"/>
</dbReference>
<sequence>MASRIYITLPSSVPKTQGGKKRDPKSSISDMGHDFGAAEARRRGSEIDSHGQARTCHRNHRRSCLAYA</sequence>
<evidence type="ECO:0000313" key="3">
    <source>
        <dbReference type="Proteomes" id="UP000037136"/>
    </source>
</evidence>
<proteinExistence type="predicted"/>
<feature type="compositionally biased region" description="Basic and acidic residues" evidence="1">
    <location>
        <begin position="39"/>
        <end position="51"/>
    </location>
</feature>
<protein>
    <submittedName>
        <fullName evidence="2">Uncharacterized protein</fullName>
    </submittedName>
</protein>
<dbReference type="Proteomes" id="UP000037136">
    <property type="component" value="Unassembled WGS sequence"/>
</dbReference>
<organism evidence="2 3">
    <name type="scientific">Ophiocordyceps unilateralis</name>
    <name type="common">Zombie-ant fungus</name>
    <name type="synonym">Torrubia unilateralis</name>
    <dbReference type="NCBI Taxonomy" id="268505"/>
    <lineage>
        <taxon>Eukaryota</taxon>
        <taxon>Fungi</taxon>
        <taxon>Dikarya</taxon>
        <taxon>Ascomycota</taxon>
        <taxon>Pezizomycotina</taxon>
        <taxon>Sordariomycetes</taxon>
        <taxon>Hypocreomycetidae</taxon>
        <taxon>Hypocreales</taxon>
        <taxon>Ophiocordycipitaceae</taxon>
        <taxon>Ophiocordyceps</taxon>
    </lineage>
</organism>
<comment type="caution">
    <text evidence="2">The sequence shown here is derived from an EMBL/GenBank/DDBJ whole genome shotgun (WGS) entry which is preliminary data.</text>
</comment>
<dbReference type="AlphaFoldDB" id="A0A2A9P3U5"/>
<reference evidence="2 3" key="1">
    <citation type="journal article" date="2015" name="BMC Genomics">
        <title>Gene expression during zombie ant biting behavior reflects the complexity underlying fungal parasitic behavioral manipulation.</title>
        <authorList>
            <person name="de Bekker C."/>
            <person name="Ohm R.A."/>
            <person name="Loreto R.G."/>
            <person name="Sebastian A."/>
            <person name="Albert I."/>
            <person name="Merrow M."/>
            <person name="Brachmann A."/>
            <person name="Hughes D.P."/>
        </authorList>
    </citation>
    <scope>NUCLEOTIDE SEQUENCE [LARGE SCALE GENOMIC DNA]</scope>
    <source>
        <strain evidence="2 3">SC16a</strain>
    </source>
</reference>